<accession>A0A4D6HDC2</accession>
<protein>
    <submittedName>
        <fullName evidence="1">Uncharacterized protein</fullName>
    </submittedName>
</protein>
<dbReference type="Pfam" id="PF26484">
    <property type="entry name" value="WNWW"/>
    <property type="match status" value="1"/>
</dbReference>
<dbReference type="OrthoDB" id="197908at2157"/>
<dbReference type="RefSeq" id="WP_049994162.1">
    <property type="nucleotide sequence ID" value="NZ_CP031310.1"/>
</dbReference>
<name>A0A4D6HDC2_9EURY</name>
<evidence type="ECO:0000313" key="2">
    <source>
        <dbReference type="Proteomes" id="UP000296706"/>
    </source>
</evidence>
<dbReference type="AlphaFoldDB" id="A0A4D6HDC2"/>
<dbReference type="InterPro" id="IPR058716">
    <property type="entry name" value="WNWW_dom-containing"/>
</dbReference>
<organism evidence="1 2">
    <name type="scientific">Halapricum salinum</name>
    <dbReference type="NCBI Taxonomy" id="1457250"/>
    <lineage>
        <taxon>Archaea</taxon>
        <taxon>Methanobacteriati</taxon>
        <taxon>Methanobacteriota</taxon>
        <taxon>Stenosarchaea group</taxon>
        <taxon>Halobacteria</taxon>
        <taxon>Halobacteriales</taxon>
        <taxon>Haloarculaceae</taxon>
        <taxon>Halapricum</taxon>
    </lineage>
</organism>
<keyword evidence="2" id="KW-1185">Reference proteome</keyword>
<dbReference type="STRING" id="1457250.GCA_000755225_03397"/>
<dbReference type="GeneID" id="39847284"/>
<evidence type="ECO:0000313" key="1">
    <source>
        <dbReference type="EMBL" id="QCC50717.1"/>
    </source>
</evidence>
<sequence length="91" mass="10357">MDRTALETELQDIFDADQRAARVVARQARDLADSGRFADDLGMELSVEIVRSNLEDAPADYSLVERWNWWLGSLELSHGGYERFQIRDGAV</sequence>
<proteinExistence type="predicted"/>
<dbReference type="Proteomes" id="UP000296706">
    <property type="component" value="Chromosome"/>
</dbReference>
<reference evidence="1 2" key="1">
    <citation type="journal article" date="2019" name="Nat. Commun.">
        <title>A new type of DNA phosphorothioation-based antiviral system in archaea.</title>
        <authorList>
            <person name="Xiong L."/>
            <person name="Liu S."/>
            <person name="Chen S."/>
            <person name="Xiao Y."/>
            <person name="Zhu B."/>
            <person name="Gao Y."/>
            <person name="Zhang Y."/>
            <person name="Chen B."/>
            <person name="Luo J."/>
            <person name="Deng Z."/>
            <person name="Chen X."/>
            <person name="Wang L."/>
            <person name="Chen S."/>
        </authorList>
    </citation>
    <scope>NUCLEOTIDE SEQUENCE [LARGE SCALE GENOMIC DNA]</scope>
    <source>
        <strain evidence="1 2">CBA1105</strain>
    </source>
</reference>
<dbReference type="KEGG" id="hsn:DV733_05425"/>
<dbReference type="EMBL" id="CP031310">
    <property type="protein sequence ID" value="QCC50717.1"/>
    <property type="molecule type" value="Genomic_DNA"/>
</dbReference>
<gene>
    <name evidence="1" type="ORF">DV733_05425</name>
</gene>